<keyword evidence="4" id="KW-1185">Reference proteome</keyword>
<dbReference type="RefSeq" id="WP_031049882.1">
    <property type="nucleotide sequence ID" value="NZ_CP107755.1"/>
</dbReference>
<evidence type="ECO:0000313" key="1">
    <source>
        <dbReference type="EMBL" id="KUM84380.1"/>
    </source>
</evidence>
<dbReference type="Proteomes" id="UP000053039">
    <property type="component" value="Unassembled WGS sequence"/>
</dbReference>
<dbReference type="EMBL" id="LMWM01000031">
    <property type="protein sequence ID" value="KUM84380.1"/>
    <property type="molecule type" value="Genomic_DNA"/>
</dbReference>
<dbReference type="AlphaFoldDB" id="A0A117PPD7"/>
<dbReference type="GeneID" id="95703820"/>
<accession>A0A117PPD7</accession>
<evidence type="ECO:0008006" key="5">
    <source>
        <dbReference type="Google" id="ProtNLM"/>
    </source>
</evidence>
<dbReference type="OrthoDB" id="4189733at2"/>
<dbReference type="Proteomes" id="UP001432168">
    <property type="component" value="Chromosome"/>
</dbReference>
<proteinExistence type="predicted"/>
<reference evidence="1 3" key="1">
    <citation type="submission" date="2015-10" db="EMBL/GenBank/DDBJ databases">
        <title>Draft genome sequence of Streptomyces pseudovenezuelae DSM 40212, type strain for the species Streptomyces pseudovenezuelae.</title>
        <authorList>
            <person name="Ruckert C."/>
            <person name="Winkler A."/>
            <person name="Kalinowski J."/>
            <person name="Kampfer P."/>
            <person name="Glaeser S."/>
        </authorList>
    </citation>
    <scope>NUCLEOTIDE SEQUENCE [LARGE SCALE GENOMIC DNA]</scope>
    <source>
        <strain evidence="1 3">DSM 40212</strain>
    </source>
</reference>
<sequence>MSSDRYEANPAGLRQGVELIGILPDLAKKAGDDFIAQQAEYQGAYGYDDEFYQQNFPGYTEANETLLSVFREYGTAFSYLGSAVLGNLRNIEGTQQDALEGINLQNNKLDAFGDGSGSGKH</sequence>
<evidence type="ECO:0000313" key="4">
    <source>
        <dbReference type="Proteomes" id="UP001432168"/>
    </source>
</evidence>
<evidence type="ECO:0000313" key="2">
    <source>
        <dbReference type="EMBL" id="WUT40856.1"/>
    </source>
</evidence>
<dbReference type="EMBL" id="CP109011">
    <property type="protein sequence ID" value="WUT40856.1"/>
    <property type="molecule type" value="Genomic_DNA"/>
</dbReference>
<organism evidence="1 3">
    <name type="scientific">Streptomyces pseudovenezuelae</name>
    <dbReference type="NCBI Taxonomy" id="67350"/>
    <lineage>
        <taxon>Bacteria</taxon>
        <taxon>Bacillati</taxon>
        <taxon>Actinomycetota</taxon>
        <taxon>Actinomycetes</taxon>
        <taxon>Kitasatosporales</taxon>
        <taxon>Streptomycetaceae</taxon>
        <taxon>Streptomyces</taxon>
        <taxon>Streptomyces aurantiacus group</taxon>
    </lineage>
</organism>
<protein>
    <recommendedName>
        <fullName evidence="5">PE domain-containing protein</fullName>
    </recommendedName>
</protein>
<evidence type="ECO:0000313" key="3">
    <source>
        <dbReference type="Proteomes" id="UP000053039"/>
    </source>
</evidence>
<gene>
    <name evidence="1" type="ORF">AQI94_31335</name>
    <name evidence="2" type="ORF">OG929_00585</name>
</gene>
<reference evidence="2" key="2">
    <citation type="submission" date="2022-10" db="EMBL/GenBank/DDBJ databases">
        <title>The complete genomes of actinobacterial strains from the NBC collection.</title>
        <authorList>
            <person name="Joergensen T.S."/>
            <person name="Alvarez Arevalo M."/>
            <person name="Sterndorff E.B."/>
            <person name="Faurdal D."/>
            <person name="Vuksanovic O."/>
            <person name="Mourched A.-S."/>
            <person name="Charusanti P."/>
            <person name="Shaw S."/>
            <person name="Blin K."/>
            <person name="Weber T."/>
        </authorList>
    </citation>
    <scope>NUCLEOTIDE SEQUENCE</scope>
    <source>
        <strain evidence="2">NBC_00686</strain>
    </source>
</reference>
<name>A0A117PPD7_9ACTN</name>